<dbReference type="InterPro" id="IPR021133">
    <property type="entry name" value="HEAT_type_2"/>
</dbReference>
<protein>
    <recommendedName>
        <fullName evidence="7">NACHT domain-containing protein</fullName>
    </recommendedName>
</protein>
<dbReference type="PROSITE" id="PS50077">
    <property type="entry name" value="HEAT_REPEAT"/>
    <property type="match status" value="2"/>
</dbReference>
<dbReference type="SMART" id="SM00567">
    <property type="entry name" value="EZ_HEAT"/>
    <property type="match status" value="14"/>
</dbReference>
<evidence type="ECO:0000256" key="5">
    <source>
        <dbReference type="ARBA" id="ARBA00023239"/>
    </source>
</evidence>
<dbReference type="Pfam" id="PF13646">
    <property type="entry name" value="HEAT_2"/>
    <property type="match status" value="3"/>
</dbReference>
<evidence type="ECO:0000313" key="8">
    <source>
        <dbReference type="EMBL" id="AUB40751.1"/>
    </source>
</evidence>
<dbReference type="PANTHER" id="PTHR12697:SF5">
    <property type="entry name" value="DEOXYHYPUSINE HYDROXYLASE"/>
    <property type="match status" value="1"/>
</dbReference>
<evidence type="ECO:0000256" key="3">
    <source>
        <dbReference type="ARBA" id="ARBA00022737"/>
    </source>
</evidence>
<comment type="function">
    <text evidence="6">Catalyzes the hydroxylation of the N(6)-(4-aminobutyl)-L-lysine intermediate produced by deoxyhypusine synthase/DHPS on a critical lysine of the eukaryotic translation initiation factor 5A/eIF-5A. This is the second step of the post-translational modification of that lysine into an unusual amino acid residue named hypusine. Hypusination is unique to mature eIF-5A factor and is essential for its function.</text>
</comment>
<feature type="domain" description="NACHT" evidence="7">
    <location>
        <begin position="89"/>
        <end position="233"/>
    </location>
</feature>
<dbReference type="Pfam" id="PF05729">
    <property type="entry name" value="NACHT"/>
    <property type="match status" value="1"/>
</dbReference>
<evidence type="ECO:0000313" key="9">
    <source>
        <dbReference type="Proteomes" id="UP000232003"/>
    </source>
</evidence>
<dbReference type="Gene3D" id="1.25.10.10">
    <property type="entry name" value="Leucine-rich Repeat Variant"/>
    <property type="match status" value="6"/>
</dbReference>
<dbReference type="SUPFAM" id="SSF52540">
    <property type="entry name" value="P-loop containing nucleoside triphosphate hydrolases"/>
    <property type="match status" value="1"/>
</dbReference>
<keyword evidence="4" id="KW-0605">Phycobilisome</keyword>
<dbReference type="AlphaFoldDB" id="A0A2K8SZ85"/>
<dbReference type="Pfam" id="PF03130">
    <property type="entry name" value="HEAT_PBS"/>
    <property type="match status" value="1"/>
</dbReference>
<dbReference type="SUPFAM" id="SSF48371">
    <property type="entry name" value="ARM repeat"/>
    <property type="match status" value="1"/>
</dbReference>
<dbReference type="InterPro" id="IPR004155">
    <property type="entry name" value="PBS_lyase_HEAT"/>
</dbReference>
<accession>A0A2K8SZ85</accession>
<comment type="similarity">
    <text evidence="1">Belongs to the CpcE/RpcE/PecE family.</text>
</comment>
<dbReference type="GO" id="GO:0030089">
    <property type="term" value="C:phycobilisome"/>
    <property type="evidence" value="ECO:0007669"/>
    <property type="project" value="UniProtKB-KW"/>
</dbReference>
<dbReference type="GO" id="GO:0016491">
    <property type="term" value="F:oxidoreductase activity"/>
    <property type="evidence" value="ECO:0007669"/>
    <property type="project" value="TreeGrafter"/>
</dbReference>
<reference evidence="8 9" key="1">
    <citation type="submission" date="2017-11" db="EMBL/GenBank/DDBJ databases">
        <title>Complete genome of a free-living desiccation-tolerant cyanobacterium and its photosynthetic adaptation to extreme terrestrial habitat.</title>
        <authorList>
            <person name="Shang J."/>
        </authorList>
    </citation>
    <scope>NUCLEOTIDE SEQUENCE [LARGE SCALE GENOMIC DNA]</scope>
    <source>
        <strain evidence="8 9">CCNUN1</strain>
    </source>
</reference>
<dbReference type="EMBL" id="CP024785">
    <property type="protein sequence ID" value="AUB40751.1"/>
    <property type="molecule type" value="Genomic_DNA"/>
</dbReference>
<keyword evidence="3" id="KW-0677">Repeat</keyword>
<evidence type="ECO:0000256" key="6">
    <source>
        <dbReference type="ARBA" id="ARBA00045876"/>
    </source>
</evidence>
<dbReference type="Proteomes" id="UP000232003">
    <property type="component" value="Chromosome"/>
</dbReference>
<dbReference type="InterPro" id="IPR000357">
    <property type="entry name" value="HEAT"/>
</dbReference>
<evidence type="ECO:0000256" key="4">
    <source>
        <dbReference type="ARBA" id="ARBA00022738"/>
    </source>
</evidence>
<name>A0A2K8SZ85_9NOSO</name>
<dbReference type="InterPro" id="IPR007111">
    <property type="entry name" value="NACHT_NTPase"/>
</dbReference>
<dbReference type="InterPro" id="IPR016024">
    <property type="entry name" value="ARM-type_fold"/>
</dbReference>
<dbReference type="InterPro" id="IPR011989">
    <property type="entry name" value="ARM-like"/>
</dbReference>
<evidence type="ECO:0000256" key="1">
    <source>
        <dbReference type="ARBA" id="ARBA00009299"/>
    </source>
</evidence>
<keyword evidence="5" id="KW-0456">Lyase</keyword>
<keyword evidence="2" id="KW-0042">Antenna complex</keyword>
<keyword evidence="9" id="KW-1185">Reference proteome</keyword>
<organism evidence="8 9">
    <name type="scientific">Nostoc flagelliforme CCNUN1</name>
    <dbReference type="NCBI Taxonomy" id="2038116"/>
    <lineage>
        <taxon>Bacteria</taxon>
        <taxon>Bacillati</taxon>
        <taxon>Cyanobacteriota</taxon>
        <taxon>Cyanophyceae</taxon>
        <taxon>Nostocales</taxon>
        <taxon>Nostocaceae</taxon>
        <taxon>Nostoc</taxon>
    </lineage>
</organism>
<proteinExistence type="inferred from homology"/>
<dbReference type="InterPro" id="IPR027417">
    <property type="entry name" value="P-loop_NTPase"/>
</dbReference>
<dbReference type="GO" id="GO:0016829">
    <property type="term" value="F:lyase activity"/>
    <property type="evidence" value="ECO:0007669"/>
    <property type="project" value="UniProtKB-KW"/>
</dbReference>
<dbReference type="Gene3D" id="3.40.50.300">
    <property type="entry name" value="P-loop containing nucleotide triphosphate hydrolases"/>
    <property type="match status" value="1"/>
</dbReference>
<dbReference type="PANTHER" id="PTHR12697">
    <property type="entry name" value="PBS LYASE HEAT-LIKE PROTEIN"/>
    <property type="match status" value="1"/>
</dbReference>
<gene>
    <name evidence="8" type="ORF">COO91_06774</name>
</gene>
<evidence type="ECO:0000259" key="7">
    <source>
        <dbReference type="Pfam" id="PF05729"/>
    </source>
</evidence>
<dbReference type="Pfam" id="PF02985">
    <property type="entry name" value="HEAT"/>
    <property type="match status" value="1"/>
</dbReference>
<evidence type="ECO:0000256" key="2">
    <source>
        <dbReference type="ARBA" id="ARBA00022549"/>
    </source>
</evidence>
<dbReference type="KEGG" id="nfl:COO91_06774"/>
<dbReference type="RefSeq" id="WP_225912200.1">
    <property type="nucleotide sequence ID" value="NZ_CAWNNC010000001.1"/>
</dbReference>
<sequence>MVADHSIDFQTYLESLSEDDTYSDWQDLYTPTDAIDRQRLEPKKSRRRLDLSLMVQTVPQQREGEAPDREKIERLNILEGLQKYAPVHVLLVGRPGSGKSTALERLLWEKAQKGKQREPNQKIPVLVELRRYKTSVLDLIRDFLTRYNLNLNTIEIENLLFTGRFLLLVDGLNELPNDEARRDLDGFRQKYHQVTPMIFTTRYLGVGGDLGIEKKLEMQPLTEAQMQHFVRAYSEVGDEMLRQLAGRLRELAETPLLLWMLCDVFKETNSIPSNLGETFRQFTKLYDGDIKRNAPVNKESRDRWLLLLRHLAFKMMCGCGKTLIEFRLNIPKQEAEEILTEFLAANKFDKPRECAFSWLNDLLNHHLIQVDSNDQIEFRHQLIQEYYAAEFLLPQLDNVSDEKLKRDYLNYLKWTEPVALMLGLVGDKRQALRVVKLALDVDLQLGARLAGEVKREYQKETVDLILELDIHKLLKVEFLGITHSEYAITFLSNSLQDKYSSVRWRATEGLGKIGNQAAVSALINALQDEYSSVCWSAAQALGKIGNAAVSALINALQHEDSAVGGSAAQALGKIGNEAAVSALINALQHEDSAVRGSAADALGEIGNEAAVSALINALQDEYSSVRGSAADALGEIGNEAAVSALINALQDEYSSVRGSAADALGEIGNEAAVSALINALQDEDSDVRGSAADALGEIGNEAAVSALINALQDEYSSVCWSAAEALGKIGNEAAVSALINALQHEDSNVRCSAADTLGQIGNEVVVSALINLLQHEDSNVRRRAAEALGKIGNEAAVSALINALQHEDSSVRGRAAEALGKIGNETAVSALINALQDEDYFARRRAADTLGEIGNEAAVSALINALQYENYFARRRAAEALGKIGNEAAVSALINALQYKDFLARWSAADALGKIAGSEVLHHIWELQLKTPSWEKSGAISKIQERCKFYNHEIRYSVLNEETNNADPLTSVLSKLDKTLITIMSETPRNDFTGATFGPIVGSVTGNIQGDNIGTQNNYPSTKDIANLETVLEQLLEKMEQDKPTVTDAQPIVAQAVESHPVLKNRQAIEQVIKNNPTLKVRLQRTVTAVGIETVKVLFAPAGIAIEAIKAWNEPS</sequence>